<evidence type="ECO:0000259" key="1">
    <source>
        <dbReference type="Pfam" id="PF13577"/>
    </source>
</evidence>
<dbReference type="EMBL" id="CP074371">
    <property type="protein sequence ID" value="QVI24357.1"/>
    <property type="molecule type" value="Genomic_DNA"/>
</dbReference>
<dbReference type="Proteomes" id="UP000683310">
    <property type="component" value="Chromosome"/>
</dbReference>
<gene>
    <name evidence="2" type="ORF">KHQ06_17320</name>
</gene>
<evidence type="ECO:0000313" key="3">
    <source>
        <dbReference type="Proteomes" id="UP000683310"/>
    </source>
</evidence>
<organism evidence="2 3">
    <name type="scientific">Nocardia tengchongensis</name>
    <dbReference type="NCBI Taxonomy" id="2055889"/>
    <lineage>
        <taxon>Bacteria</taxon>
        <taxon>Bacillati</taxon>
        <taxon>Actinomycetota</taxon>
        <taxon>Actinomycetes</taxon>
        <taxon>Mycobacteriales</taxon>
        <taxon>Nocardiaceae</taxon>
        <taxon>Nocardia</taxon>
    </lineage>
</organism>
<keyword evidence="3" id="KW-1185">Reference proteome</keyword>
<dbReference type="InterPro" id="IPR037401">
    <property type="entry name" value="SnoaL-like"/>
</dbReference>
<proteinExistence type="predicted"/>
<feature type="domain" description="SnoaL-like" evidence="1">
    <location>
        <begin position="15"/>
        <end position="137"/>
    </location>
</feature>
<protein>
    <submittedName>
        <fullName evidence="2">Nuclear transport factor 2 family protein</fullName>
    </submittedName>
</protein>
<dbReference type="SUPFAM" id="SSF54427">
    <property type="entry name" value="NTF2-like"/>
    <property type="match status" value="1"/>
</dbReference>
<dbReference type="CDD" id="cd00531">
    <property type="entry name" value="NTF2_like"/>
    <property type="match status" value="1"/>
</dbReference>
<reference evidence="2 3" key="1">
    <citation type="submission" date="2021-04" db="EMBL/GenBank/DDBJ databases">
        <title>Nocardia tengchongensis.</title>
        <authorList>
            <person name="Zhuang k."/>
            <person name="Ran Y."/>
            <person name="Li W."/>
        </authorList>
    </citation>
    <scope>NUCLEOTIDE SEQUENCE [LARGE SCALE GENOMIC DNA]</scope>
    <source>
        <strain evidence="2 3">CFH S0057</strain>
    </source>
</reference>
<sequence>MSEERLAALEARLLRVEDELAITRLIASYGPLVDAGAAAEVAEMWTEDGEYDVEGWHMRDRGQVRAMVESTAHQSLIAAGSAHFLGPAAVIVDGDTATAVCESLLVRHRDGEFFVWRAGANHFELARTPAGWRIVRRVTRVLDGSDTARRLLAEPWTSGNITSERK</sequence>
<evidence type="ECO:0000313" key="2">
    <source>
        <dbReference type="EMBL" id="QVI24357.1"/>
    </source>
</evidence>
<name>A0ABX8CXG5_9NOCA</name>
<dbReference type="RefSeq" id="WP_213560420.1">
    <property type="nucleotide sequence ID" value="NZ_JBHZDI010000182.1"/>
</dbReference>
<accession>A0ABX8CXG5</accession>
<dbReference type="Gene3D" id="3.10.450.50">
    <property type="match status" value="1"/>
</dbReference>
<dbReference type="Pfam" id="PF13577">
    <property type="entry name" value="SnoaL_4"/>
    <property type="match status" value="1"/>
</dbReference>
<dbReference type="InterPro" id="IPR032710">
    <property type="entry name" value="NTF2-like_dom_sf"/>
</dbReference>